<name>A0A2W0H6C0_9BACI</name>
<dbReference type="Gene3D" id="3.40.250.10">
    <property type="entry name" value="Rhodanese-like domain"/>
    <property type="match status" value="1"/>
</dbReference>
<accession>A0A2W0H6C0</accession>
<dbReference type="SUPFAM" id="SSF52821">
    <property type="entry name" value="Rhodanese/Cell cycle control phosphatase"/>
    <property type="match status" value="1"/>
</dbReference>
<feature type="region of interest" description="Disordered" evidence="1">
    <location>
        <begin position="100"/>
        <end position="123"/>
    </location>
</feature>
<dbReference type="PANTHER" id="PTHR43031:SF17">
    <property type="entry name" value="SULFURTRANSFERASE YTWF-RELATED"/>
    <property type="match status" value="1"/>
</dbReference>
<dbReference type="PROSITE" id="PS50206">
    <property type="entry name" value="RHODANESE_3"/>
    <property type="match status" value="1"/>
</dbReference>
<evidence type="ECO:0000313" key="4">
    <source>
        <dbReference type="Proteomes" id="UP000248066"/>
    </source>
</evidence>
<evidence type="ECO:0000313" key="3">
    <source>
        <dbReference type="EMBL" id="PYZ97414.1"/>
    </source>
</evidence>
<gene>
    <name evidence="3" type="ORF">CR205_02090</name>
</gene>
<dbReference type="GO" id="GO:0016740">
    <property type="term" value="F:transferase activity"/>
    <property type="evidence" value="ECO:0007669"/>
    <property type="project" value="UniProtKB-KW"/>
</dbReference>
<keyword evidence="4" id="KW-1185">Reference proteome</keyword>
<proteinExistence type="predicted"/>
<dbReference type="Pfam" id="PF00581">
    <property type="entry name" value="Rhodanese"/>
    <property type="match status" value="1"/>
</dbReference>
<feature type="domain" description="Rhodanese" evidence="2">
    <location>
        <begin position="23"/>
        <end position="104"/>
    </location>
</feature>
<dbReference type="PANTHER" id="PTHR43031">
    <property type="entry name" value="FAD-DEPENDENT OXIDOREDUCTASE"/>
    <property type="match status" value="1"/>
</dbReference>
<dbReference type="OrthoDB" id="9800872at2"/>
<protein>
    <submittedName>
        <fullName evidence="3">Sulfurtransferase</fullName>
    </submittedName>
</protein>
<comment type="caution">
    <text evidence="3">The sequence shown here is derived from an EMBL/GenBank/DDBJ whole genome shotgun (WGS) entry which is preliminary data.</text>
</comment>
<evidence type="ECO:0000256" key="1">
    <source>
        <dbReference type="SAM" id="MobiDB-lite"/>
    </source>
</evidence>
<organism evidence="3 4">
    <name type="scientific">Alteribacter lacisalsi</name>
    <dbReference type="NCBI Taxonomy" id="2045244"/>
    <lineage>
        <taxon>Bacteria</taxon>
        <taxon>Bacillati</taxon>
        <taxon>Bacillota</taxon>
        <taxon>Bacilli</taxon>
        <taxon>Bacillales</taxon>
        <taxon>Bacillaceae</taxon>
        <taxon>Alteribacter</taxon>
    </lineage>
</organism>
<sequence length="123" mass="14069">MPHEIDGIKQVDAEELKELVKNKPADTVVIDVREPEEYEAGHIPGVPLLPMNSVPEMIDGFSKEKEYVFICRSGNRSQNVAMFLKDKGFDRVTNYDGGMLDWEYGKNEGPEERIETPEDLKKR</sequence>
<evidence type="ECO:0000259" key="2">
    <source>
        <dbReference type="PROSITE" id="PS50206"/>
    </source>
</evidence>
<dbReference type="SMART" id="SM00450">
    <property type="entry name" value="RHOD"/>
    <property type="match status" value="1"/>
</dbReference>
<dbReference type="EMBL" id="PDOF01000001">
    <property type="protein sequence ID" value="PYZ97414.1"/>
    <property type="molecule type" value="Genomic_DNA"/>
</dbReference>
<feature type="compositionally biased region" description="Basic and acidic residues" evidence="1">
    <location>
        <begin position="103"/>
        <end position="123"/>
    </location>
</feature>
<dbReference type="InterPro" id="IPR050229">
    <property type="entry name" value="GlpE_sulfurtransferase"/>
</dbReference>
<dbReference type="InterPro" id="IPR001763">
    <property type="entry name" value="Rhodanese-like_dom"/>
</dbReference>
<dbReference type="Proteomes" id="UP000248066">
    <property type="component" value="Unassembled WGS sequence"/>
</dbReference>
<reference evidence="3 4" key="1">
    <citation type="submission" date="2017-10" db="EMBL/GenBank/DDBJ databases">
        <title>Bacillus sp. nov., a halophilic bacterium isolated from a Yangshapao Lake.</title>
        <authorList>
            <person name="Wang H."/>
        </authorList>
    </citation>
    <scope>NUCLEOTIDE SEQUENCE [LARGE SCALE GENOMIC DNA]</scope>
    <source>
        <strain evidence="3 4">YSP-3</strain>
    </source>
</reference>
<keyword evidence="3" id="KW-0808">Transferase</keyword>
<dbReference type="AlphaFoldDB" id="A0A2W0H6C0"/>
<dbReference type="CDD" id="cd00158">
    <property type="entry name" value="RHOD"/>
    <property type="match status" value="1"/>
</dbReference>
<dbReference type="RefSeq" id="WP_110516465.1">
    <property type="nucleotide sequence ID" value="NZ_PDOF01000001.1"/>
</dbReference>
<dbReference type="InterPro" id="IPR036873">
    <property type="entry name" value="Rhodanese-like_dom_sf"/>
</dbReference>